<reference evidence="1" key="1">
    <citation type="submission" date="2020-08" db="EMBL/GenBank/DDBJ databases">
        <title>Multicomponent nature underlies the extraordinary mechanical properties of spider dragline silk.</title>
        <authorList>
            <person name="Kono N."/>
            <person name="Nakamura H."/>
            <person name="Mori M."/>
            <person name="Yoshida Y."/>
            <person name="Ohtoshi R."/>
            <person name="Malay A.D."/>
            <person name="Moran D.A.P."/>
            <person name="Tomita M."/>
            <person name="Numata K."/>
            <person name="Arakawa K."/>
        </authorList>
    </citation>
    <scope>NUCLEOTIDE SEQUENCE</scope>
</reference>
<dbReference type="Proteomes" id="UP000886998">
    <property type="component" value="Unassembled WGS sequence"/>
</dbReference>
<name>A0A8X7CBN5_9ARAC</name>
<dbReference type="AlphaFoldDB" id="A0A8X7CBN5"/>
<gene>
    <name evidence="1" type="primary">EA652_0988</name>
    <name evidence="1" type="ORF">TNIN_39791</name>
</gene>
<dbReference type="OrthoDB" id="6460041at2759"/>
<accession>A0A8X7CBN5</accession>
<evidence type="ECO:0000313" key="1">
    <source>
        <dbReference type="EMBL" id="GFY65479.1"/>
    </source>
</evidence>
<evidence type="ECO:0000313" key="2">
    <source>
        <dbReference type="Proteomes" id="UP000886998"/>
    </source>
</evidence>
<comment type="caution">
    <text evidence="1">The sequence shown here is derived from an EMBL/GenBank/DDBJ whole genome shotgun (WGS) entry which is preliminary data.</text>
</comment>
<dbReference type="EMBL" id="BMAV01015538">
    <property type="protein sequence ID" value="GFY65479.1"/>
    <property type="molecule type" value="Genomic_DNA"/>
</dbReference>
<proteinExistence type="predicted"/>
<protein>
    <submittedName>
        <fullName evidence="1">Uncharacterized protein</fullName>
    </submittedName>
</protein>
<keyword evidence="2" id="KW-1185">Reference proteome</keyword>
<sequence>MLLDLDFDLVNDIQKLRDEGKLNMPVIVINSKGDHLIPQPAQLAHAIENDKLICEKLIKTVNSKRYEDDPHNGVLSSWELGENLIDLILNKIDKTMNR</sequence>
<organism evidence="1 2">
    <name type="scientific">Trichonephila inaurata madagascariensis</name>
    <dbReference type="NCBI Taxonomy" id="2747483"/>
    <lineage>
        <taxon>Eukaryota</taxon>
        <taxon>Metazoa</taxon>
        <taxon>Ecdysozoa</taxon>
        <taxon>Arthropoda</taxon>
        <taxon>Chelicerata</taxon>
        <taxon>Arachnida</taxon>
        <taxon>Araneae</taxon>
        <taxon>Araneomorphae</taxon>
        <taxon>Entelegynae</taxon>
        <taxon>Araneoidea</taxon>
        <taxon>Nephilidae</taxon>
        <taxon>Trichonephila</taxon>
        <taxon>Trichonephila inaurata</taxon>
    </lineage>
</organism>